<accession>A0A392SKN6</accession>
<reference evidence="1 2" key="1">
    <citation type="journal article" date="2018" name="Front. Plant Sci.">
        <title>Red Clover (Trifolium pratense) and Zigzag Clover (T. medium) - A Picture of Genomic Similarities and Differences.</title>
        <authorList>
            <person name="Dluhosova J."/>
            <person name="Istvanek J."/>
            <person name="Nedelnik J."/>
            <person name="Repkova J."/>
        </authorList>
    </citation>
    <scope>NUCLEOTIDE SEQUENCE [LARGE SCALE GENOMIC DNA]</scope>
    <source>
        <strain evidence="2">cv. 10/8</strain>
        <tissue evidence="1">Leaf</tissue>
    </source>
</reference>
<sequence>ERGSHDRDDEV</sequence>
<keyword evidence="2" id="KW-1185">Reference proteome</keyword>
<comment type="caution">
    <text evidence="1">The sequence shown here is derived from an EMBL/GenBank/DDBJ whole genome shotgun (WGS) entry which is preliminary data.</text>
</comment>
<proteinExistence type="predicted"/>
<organism evidence="1 2">
    <name type="scientific">Trifolium medium</name>
    <dbReference type="NCBI Taxonomy" id="97028"/>
    <lineage>
        <taxon>Eukaryota</taxon>
        <taxon>Viridiplantae</taxon>
        <taxon>Streptophyta</taxon>
        <taxon>Embryophyta</taxon>
        <taxon>Tracheophyta</taxon>
        <taxon>Spermatophyta</taxon>
        <taxon>Magnoliopsida</taxon>
        <taxon>eudicotyledons</taxon>
        <taxon>Gunneridae</taxon>
        <taxon>Pentapetalae</taxon>
        <taxon>rosids</taxon>
        <taxon>fabids</taxon>
        <taxon>Fabales</taxon>
        <taxon>Fabaceae</taxon>
        <taxon>Papilionoideae</taxon>
        <taxon>50 kb inversion clade</taxon>
        <taxon>NPAAA clade</taxon>
        <taxon>Hologalegina</taxon>
        <taxon>IRL clade</taxon>
        <taxon>Trifolieae</taxon>
        <taxon>Trifolium</taxon>
    </lineage>
</organism>
<dbReference type="Proteomes" id="UP000265520">
    <property type="component" value="Unassembled WGS sequence"/>
</dbReference>
<feature type="non-terminal residue" evidence="1">
    <location>
        <position position="1"/>
    </location>
</feature>
<evidence type="ECO:0000313" key="1">
    <source>
        <dbReference type="EMBL" id="MCI48490.1"/>
    </source>
</evidence>
<evidence type="ECO:0000313" key="2">
    <source>
        <dbReference type="Proteomes" id="UP000265520"/>
    </source>
</evidence>
<protein>
    <submittedName>
        <fullName evidence="1">Uncharacterized protein</fullName>
    </submittedName>
</protein>
<dbReference type="EMBL" id="LXQA010387242">
    <property type="protein sequence ID" value="MCI48490.1"/>
    <property type="molecule type" value="Genomic_DNA"/>
</dbReference>
<name>A0A392SKN6_9FABA</name>